<dbReference type="Proteomes" id="UP000202259">
    <property type="component" value="Chromosome"/>
</dbReference>
<dbReference type="EMBL" id="CP020465">
    <property type="protein sequence ID" value="ASP46388.1"/>
    <property type="molecule type" value="Genomic_DNA"/>
</dbReference>
<dbReference type="PROSITE" id="PS51257">
    <property type="entry name" value="PROKAR_LIPOPROTEIN"/>
    <property type="match status" value="1"/>
</dbReference>
<feature type="chain" id="PRO_5012781661" evidence="2">
    <location>
        <begin position="23"/>
        <end position="653"/>
    </location>
</feature>
<dbReference type="GO" id="GO:0004252">
    <property type="term" value="F:serine-type endopeptidase activity"/>
    <property type="evidence" value="ECO:0007669"/>
    <property type="project" value="TreeGrafter"/>
</dbReference>
<dbReference type="InterPro" id="IPR001375">
    <property type="entry name" value="Peptidase_S9_cat"/>
</dbReference>
<dbReference type="SUPFAM" id="SSF53474">
    <property type="entry name" value="alpha/beta-Hydrolases"/>
    <property type="match status" value="1"/>
</dbReference>
<reference evidence="4 5" key="1">
    <citation type="submission" date="2017-08" db="EMBL/GenBank/DDBJ databases">
        <title>Complete genome of Colwellia sp. NB097-1, a psychrophile bacterium ioslated from Bering Sea.</title>
        <authorList>
            <person name="Chen X."/>
        </authorList>
    </citation>
    <scope>NUCLEOTIDE SEQUENCE [LARGE SCALE GENOMIC DNA]</scope>
    <source>
        <strain evidence="4 5">NB097-1</strain>
    </source>
</reference>
<name>A0A222G376_9GAMM</name>
<evidence type="ECO:0000256" key="1">
    <source>
        <dbReference type="ARBA" id="ARBA00022801"/>
    </source>
</evidence>
<dbReference type="InterPro" id="IPR029058">
    <property type="entry name" value="AB_hydrolase_fold"/>
</dbReference>
<dbReference type="PANTHER" id="PTHR42776">
    <property type="entry name" value="SERINE PEPTIDASE S9 FAMILY MEMBER"/>
    <property type="match status" value="1"/>
</dbReference>
<keyword evidence="2" id="KW-0732">Signal</keyword>
<dbReference type="PANTHER" id="PTHR42776:SF27">
    <property type="entry name" value="DIPEPTIDYL PEPTIDASE FAMILY MEMBER 6"/>
    <property type="match status" value="1"/>
</dbReference>
<organism evidence="4 5">
    <name type="scientific">Cognaticolwellia beringensis</name>
    <dbReference type="NCBI Taxonomy" id="1967665"/>
    <lineage>
        <taxon>Bacteria</taxon>
        <taxon>Pseudomonadati</taxon>
        <taxon>Pseudomonadota</taxon>
        <taxon>Gammaproteobacteria</taxon>
        <taxon>Alteromonadales</taxon>
        <taxon>Colwelliaceae</taxon>
        <taxon>Cognaticolwellia</taxon>
    </lineage>
</organism>
<accession>A0A222G376</accession>
<proteinExistence type="predicted"/>
<dbReference type="AlphaFoldDB" id="A0A222G376"/>
<evidence type="ECO:0000313" key="5">
    <source>
        <dbReference type="Proteomes" id="UP000202259"/>
    </source>
</evidence>
<keyword evidence="1" id="KW-0378">Hydrolase</keyword>
<evidence type="ECO:0000313" key="4">
    <source>
        <dbReference type="EMBL" id="ASP46388.1"/>
    </source>
</evidence>
<sequence>MQIMKKILPVILLSLISCLGYAKTPALNYEQFGNLPMIQYPSVSPNGEHIAAIYNAPDGPSIVISAFGSAEVSTIVQLKKSQDRIEGISWVNSTRLLITASYSESIGNKRFRRDRIFSVDTDGTDLVELKTKMPPSAASWEKRRAASLSVVSLLKDDKKHVLLQTYDYRDEVQAVYKVNVYENDFDKLFVNKFNVHTWITNDKGQVLFGYGTEKSKKVTDVNTIWHRKNEQSEWELLHKQKAYSGETFTPVMVENDKLLVLTDYKTRRQALWSYDIQAGKFIEKLYGHDKYDIADVIYNPDRSRVIGVYYYDDYLRQHFFQNEDNNIALLVKNSFKGYQATVYSRSEDKTKMLVYATKDNSPQKFFWLDIKNKKGGLWFSTYPFLEGQPMPNVLPITFNADDGEEITGYLTLPVTADNNKKPPLVVWPHGGPIGIRDYQTFDPYVQFFASQGYAVLQVNYRGSGGFGTNFQASGHHEWGKRMQQDVYNGFDWLKSKNLVNTDKTCFAGYSYGGYAALTAAFQKPEQYSCVVSIAGISDLLTLAEKDYRWQGNLRAHIVNTIGDPTDESIAGELERLSATNNMDKIKAPILLMHGRYDTQVRVEQSADFYDKAKSAGLDVDYVEFKYGTHYLDEADNRLEAFKQLSEFLEEHLK</sequence>
<gene>
    <name evidence="4" type="ORF">B5D82_00530</name>
</gene>
<evidence type="ECO:0000256" key="2">
    <source>
        <dbReference type="SAM" id="SignalP"/>
    </source>
</evidence>
<feature type="signal peptide" evidence="2">
    <location>
        <begin position="1"/>
        <end position="22"/>
    </location>
</feature>
<dbReference type="KEGG" id="cber:B5D82_00530"/>
<keyword evidence="5" id="KW-1185">Reference proteome</keyword>
<feature type="domain" description="Peptidase S9 prolyl oligopeptidase catalytic" evidence="3">
    <location>
        <begin position="441"/>
        <end position="653"/>
    </location>
</feature>
<dbReference type="Gene3D" id="3.40.50.1820">
    <property type="entry name" value="alpha/beta hydrolase"/>
    <property type="match status" value="1"/>
</dbReference>
<dbReference type="SUPFAM" id="SSF82171">
    <property type="entry name" value="DPP6 N-terminal domain-like"/>
    <property type="match status" value="1"/>
</dbReference>
<dbReference type="GO" id="GO:0006508">
    <property type="term" value="P:proteolysis"/>
    <property type="evidence" value="ECO:0007669"/>
    <property type="project" value="InterPro"/>
</dbReference>
<dbReference type="Pfam" id="PF00326">
    <property type="entry name" value="Peptidase_S9"/>
    <property type="match status" value="1"/>
</dbReference>
<evidence type="ECO:0000259" key="3">
    <source>
        <dbReference type="Pfam" id="PF00326"/>
    </source>
</evidence>
<protein>
    <submittedName>
        <fullName evidence="4">S9 family peptidase</fullName>
    </submittedName>
</protein>